<evidence type="ECO:0000259" key="1">
    <source>
        <dbReference type="Pfam" id="PF13976"/>
    </source>
</evidence>
<dbReference type="InterPro" id="IPR039537">
    <property type="entry name" value="Retrotran_Ty1/copia-like"/>
</dbReference>
<dbReference type="PANTHER" id="PTHR42648:SF27">
    <property type="entry name" value="RNA-DIRECTED DNA POLYMERASE"/>
    <property type="match status" value="1"/>
</dbReference>
<dbReference type="InterPro" id="IPR012337">
    <property type="entry name" value="RNaseH-like_sf"/>
</dbReference>
<dbReference type="PANTHER" id="PTHR42648">
    <property type="entry name" value="TRANSPOSASE, PUTATIVE-RELATED"/>
    <property type="match status" value="1"/>
</dbReference>
<evidence type="ECO:0000313" key="2">
    <source>
        <dbReference type="EMBL" id="CAA0807056.1"/>
    </source>
</evidence>
<dbReference type="InterPro" id="IPR025724">
    <property type="entry name" value="GAG-pre-integrase_dom"/>
</dbReference>
<proteinExistence type="predicted"/>
<dbReference type="Pfam" id="PF13976">
    <property type="entry name" value="gag_pre-integrs"/>
    <property type="match status" value="1"/>
</dbReference>
<reference evidence="2" key="1">
    <citation type="submission" date="2019-12" db="EMBL/GenBank/DDBJ databases">
        <authorList>
            <person name="Scholes J."/>
        </authorList>
    </citation>
    <scope>NUCLEOTIDE SEQUENCE</scope>
</reference>
<evidence type="ECO:0000313" key="3">
    <source>
        <dbReference type="Proteomes" id="UP001153555"/>
    </source>
</evidence>
<name>A0A9N7R0R7_STRHE</name>
<organism evidence="2 3">
    <name type="scientific">Striga hermonthica</name>
    <name type="common">Purple witchweed</name>
    <name type="synonym">Buchnera hermonthica</name>
    <dbReference type="NCBI Taxonomy" id="68872"/>
    <lineage>
        <taxon>Eukaryota</taxon>
        <taxon>Viridiplantae</taxon>
        <taxon>Streptophyta</taxon>
        <taxon>Embryophyta</taxon>
        <taxon>Tracheophyta</taxon>
        <taxon>Spermatophyta</taxon>
        <taxon>Magnoliopsida</taxon>
        <taxon>eudicotyledons</taxon>
        <taxon>Gunneridae</taxon>
        <taxon>Pentapetalae</taxon>
        <taxon>asterids</taxon>
        <taxon>lamiids</taxon>
        <taxon>Lamiales</taxon>
        <taxon>Orobanchaceae</taxon>
        <taxon>Buchnereae</taxon>
        <taxon>Striga</taxon>
    </lineage>
</organism>
<dbReference type="InterPro" id="IPR036397">
    <property type="entry name" value="RNaseH_sf"/>
</dbReference>
<dbReference type="Proteomes" id="UP001153555">
    <property type="component" value="Unassembled WGS sequence"/>
</dbReference>
<feature type="non-terminal residue" evidence="2">
    <location>
        <position position="194"/>
    </location>
</feature>
<sequence>MFMNSFSAMFDNKVVIHFGKKFICSGSLVDNLYILESKSSPLQQKQLLNSSSNLNKRNEPSKMNETYLWHLRIGHINLRRIQRLVADRPLGSLKVEAFPTCESCLEGKITKRVFSSKGHRAEDVLGLVHSDLCGPMSIQERGGFEYFVTFNNDYSRYGYIFLLHRKSECFEKFLEYKVVVEKQLGKSIKSLRSD</sequence>
<dbReference type="Gene3D" id="3.30.420.10">
    <property type="entry name" value="Ribonuclease H-like superfamily/Ribonuclease H"/>
    <property type="match status" value="1"/>
</dbReference>
<gene>
    <name evidence="2" type="ORF">SHERM_09924</name>
</gene>
<dbReference type="AlphaFoldDB" id="A0A9N7R0R7"/>
<dbReference type="GO" id="GO:0003676">
    <property type="term" value="F:nucleic acid binding"/>
    <property type="evidence" value="ECO:0007669"/>
    <property type="project" value="InterPro"/>
</dbReference>
<dbReference type="EMBL" id="CACSLK010000984">
    <property type="protein sequence ID" value="CAA0807056.1"/>
    <property type="molecule type" value="Genomic_DNA"/>
</dbReference>
<feature type="domain" description="GAG-pre-integrase" evidence="1">
    <location>
        <begin position="31"/>
        <end position="108"/>
    </location>
</feature>
<protein>
    <submittedName>
        <fullName evidence="2">Uncharacterized mitochondrial protein AtMg00300</fullName>
    </submittedName>
</protein>
<keyword evidence="3" id="KW-1185">Reference proteome</keyword>
<dbReference type="SUPFAM" id="SSF53098">
    <property type="entry name" value="Ribonuclease H-like"/>
    <property type="match status" value="1"/>
</dbReference>
<comment type="caution">
    <text evidence="2">The sequence shown here is derived from an EMBL/GenBank/DDBJ whole genome shotgun (WGS) entry which is preliminary data.</text>
</comment>
<dbReference type="OrthoDB" id="1703812at2759"/>
<accession>A0A9N7R0R7</accession>